<dbReference type="InterPro" id="IPR011047">
    <property type="entry name" value="Quinoprotein_ADH-like_sf"/>
</dbReference>
<evidence type="ECO:0008006" key="4">
    <source>
        <dbReference type="Google" id="ProtNLM"/>
    </source>
</evidence>
<protein>
    <recommendedName>
        <fullName evidence="4">PQQ-binding-like beta-propeller repeat protein</fullName>
    </recommendedName>
</protein>
<dbReference type="PANTHER" id="PTHR34512">
    <property type="entry name" value="CELL SURFACE PROTEIN"/>
    <property type="match status" value="1"/>
</dbReference>
<feature type="region of interest" description="Disordered" evidence="1">
    <location>
        <begin position="449"/>
        <end position="471"/>
    </location>
</feature>
<dbReference type="InterPro" id="IPR015943">
    <property type="entry name" value="WD40/YVTN_repeat-like_dom_sf"/>
</dbReference>
<dbReference type="AlphaFoldDB" id="A0AAX1EDK9"/>
<gene>
    <name evidence="2" type="ORF">E3983_01760</name>
</gene>
<dbReference type="SUPFAM" id="SSF50998">
    <property type="entry name" value="Quinoprotein alcohol dehydrogenase-like"/>
    <property type="match status" value="1"/>
</dbReference>
<dbReference type="EMBL" id="CP038254">
    <property type="protein sequence ID" value="QBR83191.1"/>
    <property type="molecule type" value="Genomic_DNA"/>
</dbReference>
<evidence type="ECO:0000313" key="2">
    <source>
        <dbReference type="EMBL" id="QBR83191.1"/>
    </source>
</evidence>
<dbReference type="PANTHER" id="PTHR34512:SF30">
    <property type="entry name" value="OUTER MEMBRANE PROTEIN ASSEMBLY FACTOR BAMB"/>
    <property type="match status" value="1"/>
</dbReference>
<proteinExistence type="predicted"/>
<evidence type="ECO:0000256" key="1">
    <source>
        <dbReference type="SAM" id="MobiDB-lite"/>
    </source>
</evidence>
<dbReference type="RefSeq" id="WP_135059651.1">
    <property type="nucleotide sequence ID" value="NZ_CP038254.1"/>
</dbReference>
<sequence>MNWSQYQGNISNTGFISRRTEPAINPSWTLQTSPIGYASPSIGLEGDIYLGSLDGQLFAISPDGFIRWKKELMPGLGHTKITASAAVDREGNVYVIDTFARQEADHRIGETDYRQKIDSKLHCYDKDGNKKWQFSFPDSIDPYSKGSYTFSSPKILENEAGESIIFTTMMTTEGANTVHYIIAIDQSGNLLEQQQHSSYPPEAITGGTDWGGLWDSIWDFISSPVDFDTSGIPGSSSAREQYMKLVGSRPPPSLAIVNSLHNLQNPVIIFEDGVRTLAAYAWRNRDLLPIWKRADRKFRYRSSPAVFPNETIVIGQEDGKVLVFNAADGSDLYHPWVKAGKAVVSPIASFGRQLYVCAMNTFSVIDSGNELYKEIHYPSYEKVLAAPSLSASYCYLLTSHGLYTHTFEGEKHSRAQDFPGGVSTPAIAKNGGIYAVDLTGKLWAFNSGGSTRSNSRRKTERIRARRSVNNR</sequence>
<evidence type="ECO:0000313" key="3">
    <source>
        <dbReference type="Proteomes" id="UP000295517"/>
    </source>
</evidence>
<dbReference type="Gene3D" id="2.130.10.10">
    <property type="entry name" value="YVTN repeat-like/Quinoprotein amine dehydrogenase"/>
    <property type="match status" value="1"/>
</dbReference>
<organism evidence="2 3">
    <name type="scientific">Legionella israelensis</name>
    <dbReference type="NCBI Taxonomy" id="454"/>
    <lineage>
        <taxon>Bacteria</taxon>
        <taxon>Pseudomonadati</taxon>
        <taxon>Pseudomonadota</taxon>
        <taxon>Gammaproteobacteria</taxon>
        <taxon>Legionellales</taxon>
        <taxon>Legionellaceae</taxon>
        <taxon>Legionella</taxon>
    </lineage>
</organism>
<dbReference type="SMART" id="SM00564">
    <property type="entry name" value="PQQ"/>
    <property type="match status" value="4"/>
</dbReference>
<name>A0AAX1EDK9_9GAMM</name>
<reference evidence="2 3" key="1">
    <citation type="submission" date="2019-03" db="EMBL/GenBank/DDBJ databases">
        <title>Diverse conjugative elements silence natural transformation in Legionella species.</title>
        <authorList>
            <person name="Durieux I."/>
            <person name="Ginevra C."/>
            <person name="Attaiech L."/>
            <person name="Picq K."/>
            <person name="Juan P.A."/>
            <person name="Jarraud S."/>
            <person name="Charpentier X."/>
        </authorList>
    </citation>
    <scope>NUCLEOTIDE SEQUENCE [LARGE SCALE GENOMIC DNA]</scope>
    <source>
        <strain evidence="2 3">HL-0427-4011</strain>
    </source>
</reference>
<dbReference type="InterPro" id="IPR018391">
    <property type="entry name" value="PQQ_b-propeller_rpt"/>
</dbReference>
<feature type="compositionally biased region" description="Basic residues" evidence="1">
    <location>
        <begin position="454"/>
        <end position="471"/>
    </location>
</feature>
<accession>A0AAX1EDK9</accession>
<dbReference type="Proteomes" id="UP000295517">
    <property type="component" value="Chromosome"/>
</dbReference>